<dbReference type="NCBIfam" id="TIGR01167">
    <property type="entry name" value="LPXTG_anchor"/>
    <property type="match status" value="1"/>
</dbReference>
<feature type="compositionally biased region" description="Basic residues" evidence="1">
    <location>
        <begin position="188"/>
        <end position="202"/>
    </location>
</feature>
<protein>
    <submittedName>
        <fullName evidence="4">LPXTG-motif cell wall-anchored protein</fullName>
    </submittedName>
</protein>
<feature type="signal peptide" evidence="3">
    <location>
        <begin position="1"/>
        <end position="28"/>
    </location>
</feature>
<keyword evidence="2" id="KW-1133">Transmembrane helix</keyword>
<dbReference type="EMBL" id="VFNX01000001">
    <property type="protein sequence ID" value="TQK98945.1"/>
    <property type="molecule type" value="Genomic_DNA"/>
</dbReference>
<accession>A0A542UIN6</accession>
<feature type="transmembrane region" description="Helical" evidence="2">
    <location>
        <begin position="225"/>
        <end position="244"/>
    </location>
</feature>
<feature type="compositionally biased region" description="Basic and acidic residues" evidence="1">
    <location>
        <begin position="174"/>
        <end position="187"/>
    </location>
</feature>
<feature type="compositionally biased region" description="Low complexity" evidence="1">
    <location>
        <begin position="90"/>
        <end position="106"/>
    </location>
</feature>
<evidence type="ECO:0000256" key="2">
    <source>
        <dbReference type="SAM" id="Phobius"/>
    </source>
</evidence>
<sequence>MRQTLSKGLVVAAAATSALSLYTPWAFADSDPFSAVTDAHAAALSATTAGDDGADEDFPGMASAMRAIEQAQDAVRMAHREARIAEEAAPESGPGPERSSEDSGSYGEDDKPSHKPSKSYGDDDKSDHGKSYGDDDKSDHGKSYGDDDKSSYGNSGSYGDDDKSSYGNSGSYGDDEHCGCYGEEEKPPHRHVPPPHKPHKPPHKPEHHEPHHHKPPEMAHTGAEGTLGAAAAGGMLLAAGTVLYRRGRRAASQK</sequence>
<feature type="region of interest" description="Disordered" evidence="1">
    <location>
        <begin position="73"/>
        <end position="227"/>
    </location>
</feature>
<keyword evidence="3" id="KW-0732">Signal</keyword>
<keyword evidence="2" id="KW-0472">Membrane</keyword>
<dbReference type="AlphaFoldDB" id="A0A542UIN6"/>
<organism evidence="4 5">
    <name type="scientific">Streptomyces puniciscabiei</name>
    <dbReference type="NCBI Taxonomy" id="164348"/>
    <lineage>
        <taxon>Bacteria</taxon>
        <taxon>Bacillati</taxon>
        <taxon>Actinomycetota</taxon>
        <taxon>Actinomycetes</taxon>
        <taxon>Kitasatosporales</taxon>
        <taxon>Streptomycetaceae</taxon>
        <taxon>Streptomyces</taxon>
    </lineage>
</organism>
<name>A0A542UIN6_9ACTN</name>
<gene>
    <name evidence="4" type="ORF">FB563_3993</name>
</gene>
<feature type="chain" id="PRO_5021950866" evidence="3">
    <location>
        <begin position="29"/>
        <end position="254"/>
    </location>
</feature>
<evidence type="ECO:0000313" key="4">
    <source>
        <dbReference type="EMBL" id="TQK98945.1"/>
    </source>
</evidence>
<evidence type="ECO:0000256" key="3">
    <source>
        <dbReference type="SAM" id="SignalP"/>
    </source>
</evidence>
<keyword evidence="2" id="KW-0812">Transmembrane</keyword>
<evidence type="ECO:0000313" key="5">
    <source>
        <dbReference type="Proteomes" id="UP000318103"/>
    </source>
</evidence>
<comment type="caution">
    <text evidence="4">The sequence shown here is derived from an EMBL/GenBank/DDBJ whole genome shotgun (WGS) entry which is preliminary data.</text>
</comment>
<proteinExistence type="predicted"/>
<feature type="compositionally biased region" description="Basic and acidic residues" evidence="1">
    <location>
        <begin position="76"/>
        <end position="86"/>
    </location>
</feature>
<keyword evidence="5" id="KW-1185">Reference proteome</keyword>
<evidence type="ECO:0000256" key="1">
    <source>
        <dbReference type="SAM" id="MobiDB-lite"/>
    </source>
</evidence>
<dbReference type="Proteomes" id="UP000318103">
    <property type="component" value="Unassembled WGS sequence"/>
</dbReference>
<feature type="compositionally biased region" description="Basic and acidic residues" evidence="1">
    <location>
        <begin position="120"/>
        <end position="150"/>
    </location>
</feature>
<reference evidence="4 5" key="1">
    <citation type="submission" date="2019-06" db="EMBL/GenBank/DDBJ databases">
        <title>Sequencing the genomes of 1000 actinobacteria strains.</title>
        <authorList>
            <person name="Klenk H.-P."/>
        </authorList>
    </citation>
    <scope>NUCLEOTIDE SEQUENCE [LARGE SCALE GENOMIC DNA]</scope>
    <source>
        <strain evidence="4 5">DSM 41929</strain>
    </source>
</reference>